<reference evidence="1 2" key="1">
    <citation type="journal article" date="2013" name="Genome Biol. Evol.">
        <title>Genomes of Stigonematalean cyanobacteria (subsection V) and the evolution of oxygenic photosynthesis from prokaryotes to plastids.</title>
        <authorList>
            <person name="Dagan T."/>
            <person name="Roettger M."/>
            <person name="Stucken K."/>
            <person name="Landan G."/>
            <person name="Koch R."/>
            <person name="Major P."/>
            <person name="Gould S.B."/>
            <person name="Goremykin V.V."/>
            <person name="Rippka R."/>
            <person name="Tandeau de Marsac N."/>
            <person name="Gugger M."/>
            <person name="Lockhart P.J."/>
            <person name="Allen J.F."/>
            <person name="Brune I."/>
            <person name="Maus I."/>
            <person name="Puhler A."/>
            <person name="Martin W.F."/>
        </authorList>
    </citation>
    <scope>NUCLEOTIDE SEQUENCE [LARGE SCALE GENOMIC DNA]</scope>
    <source>
        <strain evidence="1 2">PCC 7110</strain>
    </source>
</reference>
<protein>
    <recommendedName>
        <fullName evidence="3">3-oxoacyl-ACP synthase</fullName>
    </recommendedName>
</protein>
<organism evidence="1 2">
    <name type="scientific">Scytonema hofmannii PCC 7110</name>
    <dbReference type="NCBI Taxonomy" id="128403"/>
    <lineage>
        <taxon>Bacteria</taxon>
        <taxon>Bacillati</taxon>
        <taxon>Cyanobacteriota</taxon>
        <taxon>Cyanophyceae</taxon>
        <taxon>Nostocales</taxon>
        <taxon>Scytonemataceae</taxon>
        <taxon>Scytonema</taxon>
    </lineage>
</organism>
<dbReference type="STRING" id="128403.WA1_14135"/>
<proteinExistence type="predicted"/>
<gene>
    <name evidence="1" type="ORF">WA1_14135</name>
</gene>
<name>A0A139XEX5_9CYAN</name>
<dbReference type="EMBL" id="ANNX02000016">
    <property type="protein sequence ID" value="KYC43229.1"/>
    <property type="molecule type" value="Genomic_DNA"/>
</dbReference>
<accession>A0A139XEX5</accession>
<evidence type="ECO:0000313" key="2">
    <source>
        <dbReference type="Proteomes" id="UP000076925"/>
    </source>
</evidence>
<evidence type="ECO:0000313" key="1">
    <source>
        <dbReference type="EMBL" id="KYC43229.1"/>
    </source>
</evidence>
<keyword evidence="2" id="KW-1185">Reference proteome</keyword>
<dbReference type="AlphaFoldDB" id="A0A139XEX5"/>
<dbReference type="Proteomes" id="UP000076925">
    <property type="component" value="Unassembled WGS sequence"/>
</dbReference>
<sequence length="88" mass="10116">MKENAMNNTSRTNWDKVDALTEDEIDTSDIPPLTEDFFSKSHWRKPVSSPSILVPIDAETLAWFQAQGEDYEKRIAAALRIYAEAHKY</sequence>
<dbReference type="OrthoDB" id="9796641at2"/>
<comment type="caution">
    <text evidence="1">The sequence shown here is derived from an EMBL/GenBank/DDBJ whole genome shotgun (WGS) entry which is preliminary data.</text>
</comment>
<evidence type="ECO:0008006" key="3">
    <source>
        <dbReference type="Google" id="ProtNLM"/>
    </source>
</evidence>